<organism evidence="2 3">
    <name type="scientific">Elaeophora elaphi</name>
    <dbReference type="NCBI Taxonomy" id="1147741"/>
    <lineage>
        <taxon>Eukaryota</taxon>
        <taxon>Metazoa</taxon>
        <taxon>Ecdysozoa</taxon>
        <taxon>Nematoda</taxon>
        <taxon>Chromadorea</taxon>
        <taxon>Rhabditida</taxon>
        <taxon>Spirurina</taxon>
        <taxon>Spiruromorpha</taxon>
        <taxon>Filarioidea</taxon>
        <taxon>Onchocercidae</taxon>
        <taxon>Elaeophora</taxon>
    </lineage>
</organism>
<reference evidence="3" key="1">
    <citation type="submission" date="2016-04" db="UniProtKB">
        <authorList>
            <consortium name="WormBaseParasite"/>
        </authorList>
    </citation>
    <scope>IDENTIFICATION</scope>
</reference>
<keyword evidence="2" id="KW-1185">Reference proteome</keyword>
<proteinExistence type="predicted"/>
<accession>A0A0R3RR71</accession>
<keyword evidence="1" id="KW-0472">Membrane</keyword>
<dbReference type="WBParaSite" id="EEL_0000421901-mRNA-1">
    <property type="protein sequence ID" value="EEL_0000421901-mRNA-1"/>
    <property type="gene ID" value="EEL_0000421901"/>
</dbReference>
<keyword evidence="1" id="KW-0812">Transmembrane</keyword>
<evidence type="ECO:0000313" key="2">
    <source>
        <dbReference type="Proteomes" id="UP000050640"/>
    </source>
</evidence>
<name>A0A0R3RR71_9BILA</name>
<feature type="transmembrane region" description="Helical" evidence="1">
    <location>
        <begin position="356"/>
        <end position="374"/>
    </location>
</feature>
<dbReference type="Proteomes" id="UP000050640">
    <property type="component" value="Unplaced"/>
</dbReference>
<sequence length="379" mass="42893">MLSEKLTKWCMGIREKLLSLVIAFEGRNSLHIVVWIENWMKIVEASIAVDLEVCDKKDSNDIYVQIEDSRTVAEDLVTVPKELVNFKSKALINRENVYLADRWDQISKELKSGTVQIETGKILVDVSCQVEDLAVSVDNQTSVSKDSVTFFSTNSCNKVVIAQENAETKSMGSSCHPMNPEDAKEMQNIFVADESFSLYTFGQMEGMREESGDVRSENSTSFSTSMQIKCSDKFTKTKSQRETCGVQFADYLNEIDVEIGGGSQVKASTSIEYVAEIVTSAEPVILTGNRDSVSERLKNVFKTLPDEGIEVDEVQCDMDIRNNIQMITASNPWPSLMHRLHRYLRTLPHRRNAIRLILRYLLGFYFILLHGAFLRCSIF</sequence>
<keyword evidence="1" id="KW-1133">Transmembrane helix</keyword>
<protein>
    <submittedName>
        <fullName evidence="3">Chorein_N domain-containing protein</fullName>
    </submittedName>
</protein>
<evidence type="ECO:0000313" key="3">
    <source>
        <dbReference type="WBParaSite" id="EEL_0000421901-mRNA-1"/>
    </source>
</evidence>
<dbReference type="AlphaFoldDB" id="A0A0R3RR71"/>
<evidence type="ECO:0000256" key="1">
    <source>
        <dbReference type="SAM" id="Phobius"/>
    </source>
</evidence>